<evidence type="ECO:0000313" key="2">
    <source>
        <dbReference type="EMBL" id="XBP70339.1"/>
    </source>
</evidence>
<organism evidence="2">
    <name type="scientific">Polaromonas hydrogenivorans</name>
    <dbReference type="NCBI Taxonomy" id="335476"/>
    <lineage>
        <taxon>Bacteria</taxon>
        <taxon>Pseudomonadati</taxon>
        <taxon>Pseudomonadota</taxon>
        <taxon>Betaproteobacteria</taxon>
        <taxon>Burkholderiales</taxon>
        <taxon>Comamonadaceae</taxon>
        <taxon>Polaromonas</taxon>
    </lineage>
</organism>
<sequence>MACILKLAGLTLLTLGLAQSGLASESLCSSDEFVYFSCRAASKTISLCGSKELGENLGYLQYKYGTPKKADLTFPTQKIAPIGVFVKDFQLWSHGGYESSISFTVGEYLYSVYSALQLGSTESMNEDRTGAYGPRAGVRVYRRDHLVRDIRCRDEDVMQNDPRDIDASLPASLKPKE</sequence>
<proteinExistence type="predicted"/>
<reference evidence="2" key="1">
    <citation type="submission" date="2024-05" db="EMBL/GenBank/DDBJ databases">
        <authorList>
            <person name="Bunk B."/>
            <person name="Swiderski J."/>
            <person name="Sproer C."/>
            <person name="Thiel V."/>
        </authorList>
    </citation>
    <scope>NUCLEOTIDE SEQUENCE</scope>
    <source>
        <strain evidence="2">DSM 17735</strain>
    </source>
</reference>
<protein>
    <submittedName>
        <fullName evidence="2">Uncharacterized protein</fullName>
    </submittedName>
</protein>
<evidence type="ECO:0000256" key="1">
    <source>
        <dbReference type="SAM" id="SignalP"/>
    </source>
</evidence>
<feature type="signal peptide" evidence="1">
    <location>
        <begin position="1"/>
        <end position="23"/>
    </location>
</feature>
<accession>A0AAU7LRS9</accession>
<feature type="chain" id="PRO_5043761658" evidence="1">
    <location>
        <begin position="24"/>
        <end position="177"/>
    </location>
</feature>
<dbReference type="RefSeq" id="WP_349279628.1">
    <property type="nucleotide sequence ID" value="NZ_CBCSCU010000013.1"/>
</dbReference>
<gene>
    <name evidence="2" type="ORF">ABLV49_00420</name>
</gene>
<dbReference type="EMBL" id="CP157675">
    <property type="protein sequence ID" value="XBP70339.1"/>
    <property type="molecule type" value="Genomic_DNA"/>
</dbReference>
<keyword evidence="1" id="KW-0732">Signal</keyword>
<name>A0AAU7LRS9_9BURK</name>
<dbReference type="AlphaFoldDB" id="A0AAU7LRS9"/>